<sequence length="62" mass="6878">MFNKESSKLNNKVFSNLEPSIFAEIDIREAEKVSGGGVGTSPKNFTVYQETSSSKWALSIMF</sequence>
<dbReference type="EMBL" id="JAECZB010000081">
    <property type="protein sequence ID" value="MBH8554778.1"/>
    <property type="molecule type" value="Genomic_DNA"/>
</dbReference>
<dbReference type="AlphaFoldDB" id="A0A8J7HL66"/>
<evidence type="ECO:0000313" key="2">
    <source>
        <dbReference type="Proteomes" id="UP000599391"/>
    </source>
</evidence>
<keyword evidence="2" id="KW-1185">Reference proteome</keyword>
<proteinExistence type="predicted"/>
<accession>A0A8J7HL66</accession>
<dbReference type="Proteomes" id="UP000599391">
    <property type="component" value="Unassembled WGS sequence"/>
</dbReference>
<protein>
    <submittedName>
        <fullName evidence="1">Uncharacterized protein</fullName>
    </submittedName>
</protein>
<gene>
    <name evidence="1" type="ORF">I8751_20955</name>
</gene>
<comment type="caution">
    <text evidence="1">The sequence shown here is derived from an EMBL/GenBank/DDBJ whole genome shotgun (WGS) entry which is preliminary data.</text>
</comment>
<evidence type="ECO:0000313" key="1">
    <source>
        <dbReference type="EMBL" id="MBH8554778.1"/>
    </source>
</evidence>
<dbReference type="RefSeq" id="WP_214441008.1">
    <property type="nucleotide sequence ID" value="NZ_JAECZB010000081.1"/>
</dbReference>
<name>A0A8J7HL66_9CYAN</name>
<organism evidence="1 2">
    <name type="scientific">Atlanticothrix silvestris CENA357</name>
    <dbReference type="NCBI Taxonomy" id="1725252"/>
    <lineage>
        <taxon>Bacteria</taxon>
        <taxon>Bacillati</taxon>
        <taxon>Cyanobacteriota</taxon>
        <taxon>Cyanophyceae</taxon>
        <taxon>Nostocales</taxon>
        <taxon>Nodulariaceae</taxon>
        <taxon>Atlanticothrix</taxon>
        <taxon>Atlanticothrix silvestris</taxon>
    </lineage>
</organism>
<reference evidence="1 2" key="1">
    <citation type="journal article" date="2021" name="Int. J. Syst. Evol. Microbiol.">
        <title>Amazonocrinis nigriterrae gen. nov., sp. nov., Atlanticothrix silvestris gen. nov., sp. nov. and Dendronalium phyllosphericum gen. nov., sp. nov., nostocacean cyanobacteria from Brazilian environments.</title>
        <authorList>
            <person name="Alvarenga D.O."/>
            <person name="Andreote A.P.D."/>
            <person name="Branco L.H.Z."/>
            <person name="Delbaje E."/>
            <person name="Cruz R.B."/>
            <person name="Varani A.M."/>
            <person name="Fiore M.F."/>
        </authorList>
    </citation>
    <scope>NUCLEOTIDE SEQUENCE [LARGE SCALE GENOMIC DNA]</scope>
    <source>
        <strain evidence="1 2">CENA357</strain>
    </source>
</reference>